<protein>
    <submittedName>
        <fullName evidence="2">Uncharacterized protein</fullName>
    </submittedName>
</protein>
<accession>A0A816H5Y4</accession>
<gene>
    <name evidence="3" type="ORF">GIL414_LOCUS69441</name>
    <name evidence="2" type="ORF">KQP761_LOCUS36842</name>
</gene>
<evidence type="ECO:0000313" key="4">
    <source>
        <dbReference type="Proteomes" id="UP000663834"/>
    </source>
</evidence>
<comment type="caution">
    <text evidence="2">The sequence shown here is derived from an EMBL/GenBank/DDBJ whole genome shotgun (WGS) entry which is preliminary data.</text>
</comment>
<evidence type="ECO:0000313" key="2">
    <source>
        <dbReference type="EMBL" id="CAF1681753.1"/>
    </source>
</evidence>
<feature type="compositionally biased region" description="Basic residues" evidence="1">
    <location>
        <begin position="11"/>
        <end position="20"/>
    </location>
</feature>
<feature type="compositionally biased region" description="Basic and acidic residues" evidence="1">
    <location>
        <begin position="1"/>
        <end position="10"/>
    </location>
</feature>
<dbReference type="EMBL" id="CAJNOW010020876">
    <property type="protein sequence ID" value="CAF1681753.1"/>
    <property type="molecule type" value="Genomic_DNA"/>
</dbReference>
<dbReference type="AlphaFoldDB" id="A0A816H5Y4"/>
<dbReference type="Proteomes" id="UP000681720">
    <property type="component" value="Unassembled WGS sequence"/>
</dbReference>
<feature type="region of interest" description="Disordered" evidence="1">
    <location>
        <begin position="1"/>
        <end position="20"/>
    </location>
</feature>
<proteinExistence type="predicted"/>
<reference evidence="2" key="1">
    <citation type="submission" date="2021-02" db="EMBL/GenBank/DDBJ databases">
        <authorList>
            <person name="Nowell W R."/>
        </authorList>
    </citation>
    <scope>NUCLEOTIDE SEQUENCE</scope>
</reference>
<evidence type="ECO:0000256" key="1">
    <source>
        <dbReference type="SAM" id="MobiDB-lite"/>
    </source>
</evidence>
<organism evidence="2 4">
    <name type="scientific">Rotaria magnacalcarata</name>
    <dbReference type="NCBI Taxonomy" id="392030"/>
    <lineage>
        <taxon>Eukaryota</taxon>
        <taxon>Metazoa</taxon>
        <taxon>Spiralia</taxon>
        <taxon>Gnathifera</taxon>
        <taxon>Rotifera</taxon>
        <taxon>Eurotatoria</taxon>
        <taxon>Bdelloidea</taxon>
        <taxon>Philodinida</taxon>
        <taxon>Philodinidae</taxon>
        <taxon>Rotaria</taxon>
    </lineage>
</organism>
<sequence>MIYGSRDHRDTKRRLIMRTS</sequence>
<feature type="non-terminal residue" evidence="2">
    <location>
        <position position="20"/>
    </location>
</feature>
<evidence type="ECO:0000313" key="3">
    <source>
        <dbReference type="EMBL" id="CAF5181404.1"/>
    </source>
</evidence>
<dbReference type="EMBL" id="CAJOBJ010330122">
    <property type="protein sequence ID" value="CAF5181404.1"/>
    <property type="molecule type" value="Genomic_DNA"/>
</dbReference>
<dbReference type="Proteomes" id="UP000663834">
    <property type="component" value="Unassembled WGS sequence"/>
</dbReference>
<name>A0A816H5Y4_9BILA</name>